<dbReference type="InterPro" id="IPR025430">
    <property type="entry name" value="DUF4167"/>
</dbReference>
<feature type="region of interest" description="Disordered" evidence="1">
    <location>
        <begin position="1"/>
        <end position="44"/>
    </location>
</feature>
<evidence type="ECO:0000259" key="2">
    <source>
        <dbReference type="Pfam" id="PF13763"/>
    </source>
</evidence>
<dbReference type="AlphaFoldDB" id="A0A6G7VMM9"/>
<accession>A0A6G7VMM9</accession>
<feature type="compositionally biased region" description="Low complexity" evidence="1">
    <location>
        <begin position="14"/>
        <end position="25"/>
    </location>
</feature>
<reference evidence="3 4" key="1">
    <citation type="submission" date="2020-03" db="EMBL/GenBank/DDBJ databases">
        <title>Complete genome sequence of Monaibacterium sp. ALG8 with diverse plasmids.</title>
        <authorList>
            <person name="Sun C."/>
        </authorList>
    </citation>
    <scope>NUCLEOTIDE SEQUENCE [LARGE SCALE GENOMIC DNA]</scope>
    <source>
        <strain evidence="3 4">ALG8</strain>
    </source>
</reference>
<dbReference type="KEGG" id="mon:G8E03_10620"/>
<evidence type="ECO:0000256" key="1">
    <source>
        <dbReference type="SAM" id="MobiDB-lite"/>
    </source>
</evidence>
<dbReference type="RefSeq" id="WP_166191455.1">
    <property type="nucleotide sequence ID" value="NZ_CP049811.1"/>
</dbReference>
<feature type="domain" description="DUF4167" evidence="2">
    <location>
        <begin position="10"/>
        <end position="87"/>
    </location>
</feature>
<feature type="compositionally biased region" description="Basic residues" evidence="1">
    <location>
        <begin position="1"/>
        <end position="13"/>
    </location>
</feature>
<sequence length="188" mass="21107">MRQPNKNRSRKNNRGNNNNNKNVGNMTNRVFDSSGPEGKVRGTPAQIVEKYQTLARDAQLSGDRVNAENFLQHSEHYARLMAEAQRQIDAQNAKREAEQAERQQREAEQAERAAAQREAEQAERQKREADQPESEPEAPTKGEDSNLVDTPEEDAPKPRRTRSRRSNRSGGGDETQPDSTPDTTAAEA</sequence>
<feature type="compositionally biased region" description="Polar residues" evidence="1">
    <location>
        <begin position="177"/>
        <end position="188"/>
    </location>
</feature>
<feature type="compositionally biased region" description="Basic residues" evidence="1">
    <location>
        <begin position="158"/>
        <end position="167"/>
    </location>
</feature>
<feature type="compositionally biased region" description="Basic and acidic residues" evidence="1">
    <location>
        <begin position="92"/>
        <end position="130"/>
    </location>
</feature>
<evidence type="ECO:0000313" key="4">
    <source>
        <dbReference type="Proteomes" id="UP000500791"/>
    </source>
</evidence>
<proteinExistence type="predicted"/>
<protein>
    <submittedName>
        <fullName evidence="3">DUF4167 domain-containing protein</fullName>
    </submittedName>
</protein>
<organism evidence="3 4">
    <name type="scientific">Pontivivens nitratireducens</name>
    <dbReference type="NCBI Taxonomy" id="2758038"/>
    <lineage>
        <taxon>Bacteria</taxon>
        <taxon>Pseudomonadati</taxon>
        <taxon>Pseudomonadota</taxon>
        <taxon>Alphaproteobacteria</taxon>
        <taxon>Rhodobacterales</taxon>
        <taxon>Paracoccaceae</taxon>
        <taxon>Pontivivens</taxon>
    </lineage>
</organism>
<keyword evidence="4" id="KW-1185">Reference proteome</keyword>
<dbReference type="Proteomes" id="UP000500791">
    <property type="component" value="Chromosome"/>
</dbReference>
<name>A0A6G7VMM9_9RHOB</name>
<dbReference type="EMBL" id="CP049811">
    <property type="protein sequence ID" value="QIK41182.1"/>
    <property type="molecule type" value="Genomic_DNA"/>
</dbReference>
<dbReference type="Pfam" id="PF13763">
    <property type="entry name" value="DUF4167"/>
    <property type="match status" value="1"/>
</dbReference>
<evidence type="ECO:0000313" key="3">
    <source>
        <dbReference type="EMBL" id="QIK41182.1"/>
    </source>
</evidence>
<feature type="region of interest" description="Disordered" evidence="1">
    <location>
        <begin position="82"/>
        <end position="188"/>
    </location>
</feature>
<gene>
    <name evidence="3" type="ORF">G8E03_10620</name>
</gene>